<feature type="transmembrane region" description="Helical" evidence="6">
    <location>
        <begin position="354"/>
        <end position="375"/>
    </location>
</feature>
<name>A0A1E3JXP2_9TREE</name>
<dbReference type="InterPro" id="IPR050360">
    <property type="entry name" value="MFS_Sugar_Transporters"/>
</dbReference>
<evidence type="ECO:0000256" key="3">
    <source>
        <dbReference type="ARBA" id="ARBA00022692"/>
    </source>
</evidence>
<feature type="transmembrane region" description="Helical" evidence="6">
    <location>
        <begin position="382"/>
        <end position="404"/>
    </location>
</feature>
<evidence type="ECO:0000256" key="4">
    <source>
        <dbReference type="ARBA" id="ARBA00022989"/>
    </source>
</evidence>
<dbReference type="SUPFAM" id="SSF103473">
    <property type="entry name" value="MFS general substrate transporter"/>
    <property type="match status" value="1"/>
</dbReference>
<dbReference type="AlphaFoldDB" id="A0A1E3JXP2"/>
<dbReference type="OrthoDB" id="6612291at2759"/>
<keyword evidence="3 6" id="KW-0812">Transmembrane</keyword>
<keyword evidence="5 6" id="KW-0472">Membrane</keyword>
<dbReference type="PROSITE" id="PS00217">
    <property type="entry name" value="SUGAR_TRANSPORT_2"/>
    <property type="match status" value="1"/>
</dbReference>
<dbReference type="Pfam" id="PF00083">
    <property type="entry name" value="Sugar_tr"/>
    <property type="match status" value="1"/>
</dbReference>
<feature type="transmembrane region" description="Helical" evidence="6">
    <location>
        <begin position="230"/>
        <end position="247"/>
    </location>
</feature>
<sequence>MSAPQPVTETLKEVKLVGEEVHVYNVSDDKKPAEDEPVDTAFAGLNKMQAMRKFWRACLFCGITTFGVMMDGYQTSMPGSILANAGFIEQFGTKISSAGVKSLDAKYVSMWSGLGYLMQFIGNWAAGFISDRFGRRAVLWALSLVFALGIVPEMVAKNYKDWLGAKMLMGLGQGLVQQGVLTYISEIAPTQVRGTLMSSYGWSYSIGQLLVAIALQIINVTDTYAWKKAIYSEWVFMGLWIIALPFLPESPWFYARNENEKSAKAVMARIYKGVEDYDVDREYTTLVEIVGADRDTCSGERWLLCLVWSCKIGPGVPSCSIIPLAGRLALLFIRRASADMSPDFFQQAGIPEPFQASVIVYCILLGALMISFYTIERFGRRTLILAGGVGCTIFNVIIGATGFMPKDSTTTNNTTLAFICLWVFTYATTFAGTCWSISAEVATPRLRAKATAFAISTNAMSGALFNTTVPLMISTTSRNWGVKTLFMFAILCGFGTIINYFLLPETKNRNFSEMDEMYENKIPPRRMASYVSSMEQSGSK</sequence>
<feature type="transmembrane region" description="Helical" evidence="6">
    <location>
        <begin position="450"/>
        <end position="473"/>
    </location>
</feature>
<evidence type="ECO:0000256" key="1">
    <source>
        <dbReference type="ARBA" id="ARBA00004141"/>
    </source>
</evidence>
<keyword evidence="4 6" id="KW-1133">Transmembrane helix</keyword>
<protein>
    <recommendedName>
        <fullName evidence="7">Major facilitator superfamily (MFS) profile domain-containing protein</fullName>
    </recommendedName>
</protein>
<evidence type="ECO:0000313" key="8">
    <source>
        <dbReference type="EMBL" id="ODO05600.1"/>
    </source>
</evidence>
<dbReference type="InterPro" id="IPR020846">
    <property type="entry name" value="MFS_dom"/>
</dbReference>
<dbReference type="GO" id="GO:0005351">
    <property type="term" value="F:carbohydrate:proton symporter activity"/>
    <property type="evidence" value="ECO:0007669"/>
    <property type="project" value="TreeGrafter"/>
</dbReference>
<dbReference type="PROSITE" id="PS00216">
    <property type="entry name" value="SUGAR_TRANSPORT_1"/>
    <property type="match status" value="2"/>
</dbReference>
<feature type="transmembrane region" description="Helical" evidence="6">
    <location>
        <begin position="485"/>
        <end position="503"/>
    </location>
</feature>
<evidence type="ECO:0000313" key="9">
    <source>
        <dbReference type="Proteomes" id="UP000095149"/>
    </source>
</evidence>
<dbReference type="GO" id="GO:0016020">
    <property type="term" value="C:membrane"/>
    <property type="evidence" value="ECO:0007669"/>
    <property type="project" value="UniProtKB-SubCell"/>
</dbReference>
<evidence type="ECO:0000256" key="2">
    <source>
        <dbReference type="ARBA" id="ARBA00010992"/>
    </source>
</evidence>
<dbReference type="PROSITE" id="PS50850">
    <property type="entry name" value="MFS"/>
    <property type="match status" value="1"/>
</dbReference>
<dbReference type="InterPro" id="IPR036259">
    <property type="entry name" value="MFS_trans_sf"/>
</dbReference>
<dbReference type="PANTHER" id="PTHR48022">
    <property type="entry name" value="PLASTIDIC GLUCOSE TRANSPORTER 4"/>
    <property type="match status" value="1"/>
</dbReference>
<reference evidence="8 9" key="1">
    <citation type="submission" date="2016-06" db="EMBL/GenBank/DDBJ databases">
        <title>Evolution of pathogenesis and genome organization in the Tremellales.</title>
        <authorList>
            <person name="Cuomo C."/>
            <person name="Litvintseva A."/>
            <person name="Heitman J."/>
            <person name="Chen Y."/>
            <person name="Sun S."/>
            <person name="Springer D."/>
            <person name="Dromer F."/>
            <person name="Young S."/>
            <person name="Zeng Q."/>
            <person name="Chapman S."/>
            <person name="Gujja S."/>
            <person name="Saif S."/>
            <person name="Birren B."/>
        </authorList>
    </citation>
    <scope>NUCLEOTIDE SEQUENCE [LARGE SCALE GENOMIC DNA]</scope>
    <source>
        <strain evidence="8 9">CBS 6273</strain>
    </source>
</reference>
<comment type="similarity">
    <text evidence="2">Belongs to the major facilitator superfamily. Sugar transporter (TC 2.A.1.1) family.</text>
</comment>
<proteinExistence type="inferred from homology"/>
<feature type="transmembrane region" description="Helical" evidence="6">
    <location>
        <begin position="416"/>
        <end position="438"/>
    </location>
</feature>
<dbReference type="Gene3D" id="1.20.1250.20">
    <property type="entry name" value="MFS general substrate transporter like domains"/>
    <property type="match status" value="1"/>
</dbReference>
<dbReference type="EMBL" id="MEKH01000007">
    <property type="protein sequence ID" value="ODO05600.1"/>
    <property type="molecule type" value="Genomic_DNA"/>
</dbReference>
<organism evidence="8 9">
    <name type="scientific">Cryptococcus amylolentus CBS 6273</name>
    <dbReference type="NCBI Taxonomy" id="1296118"/>
    <lineage>
        <taxon>Eukaryota</taxon>
        <taxon>Fungi</taxon>
        <taxon>Dikarya</taxon>
        <taxon>Basidiomycota</taxon>
        <taxon>Agaricomycotina</taxon>
        <taxon>Tremellomycetes</taxon>
        <taxon>Tremellales</taxon>
        <taxon>Cryptococcaceae</taxon>
        <taxon>Cryptococcus</taxon>
    </lineage>
</organism>
<comment type="caution">
    <text evidence="8">The sequence shown here is derived from an EMBL/GenBank/DDBJ whole genome shotgun (WGS) entry which is preliminary data.</text>
</comment>
<gene>
    <name evidence="8" type="ORF">I350_04658</name>
</gene>
<feature type="transmembrane region" description="Helical" evidence="6">
    <location>
        <begin position="54"/>
        <end position="73"/>
    </location>
</feature>
<dbReference type="PANTHER" id="PTHR48022:SF68">
    <property type="entry name" value="MAJOR FACILITATOR SUPERFAMILY (MFS) PROFILE DOMAIN-CONTAINING PROTEIN-RELATED"/>
    <property type="match status" value="1"/>
</dbReference>
<accession>A0A1E3JXP2</accession>
<dbReference type="InterPro" id="IPR005829">
    <property type="entry name" value="Sugar_transporter_CS"/>
</dbReference>
<evidence type="ECO:0000256" key="6">
    <source>
        <dbReference type="SAM" id="Phobius"/>
    </source>
</evidence>
<evidence type="ECO:0000256" key="5">
    <source>
        <dbReference type="ARBA" id="ARBA00023136"/>
    </source>
</evidence>
<feature type="domain" description="Major facilitator superfamily (MFS) profile" evidence="7">
    <location>
        <begin position="60"/>
        <end position="507"/>
    </location>
</feature>
<dbReference type="Proteomes" id="UP000095149">
    <property type="component" value="Unassembled WGS sequence"/>
</dbReference>
<feature type="transmembrane region" description="Helical" evidence="6">
    <location>
        <begin position="137"/>
        <end position="156"/>
    </location>
</feature>
<feature type="transmembrane region" description="Helical" evidence="6">
    <location>
        <begin position="200"/>
        <end position="218"/>
    </location>
</feature>
<evidence type="ECO:0000259" key="7">
    <source>
        <dbReference type="PROSITE" id="PS50850"/>
    </source>
</evidence>
<feature type="transmembrane region" description="Helical" evidence="6">
    <location>
        <begin position="110"/>
        <end position="130"/>
    </location>
</feature>
<dbReference type="InterPro" id="IPR005828">
    <property type="entry name" value="MFS_sugar_transport-like"/>
</dbReference>
<comment type="subcellular location">
    <subcellularLocation>
        <location evidence="1">Membrane</location>
        <topology evidence="1">Multi-pass membrane protein</topology>
    </subcellularLocation>
</comment>